<proteinExistence type="predicted"/>
<accession>A0ABP3HMZ7</accession>
<gene>
    <name evidence="1" type="ORF">GCM10010319_60120</name>
</gene>
<dbReference type="Proteomes" id="UP001500063">
    <property type="component" value="Unassembled WGS sequence"/>
</dbReference>
<organism evidence="1 2">
    <name type="scientific">Streptomyces blastmyceticus</name>
    <dbReference type="NCBI Taxonomy" id="68180"/>
    <lineage>
        <taxon>Bacteria</taxon>
        <taxon>Bacillati</taxon>
        <taxon>Actinomycetota</taxon>
        <taxon>Actinomycetes</taxon>
        <taxon>Kitasatosporales</taxon>
        <taxon>Streptomycetaceae</taxon>
        <taxon>Streptomyces</taxon>
    </lineage>
</organism>
<reference evidence="2" key="1">
    <citation type="journal article" date="2019" name="Int. J. Syst. Evol. Microbiol.">
        <title>The Global Catalogue of Microorganisms (GCM) 10K type strain sequencing project: providing services to taxonomists for standard genome sequencing and annotation.</title>
        <authorList>
            <consortium name="The Broad Institute Genomics Platform"/>
            <consortium name="The Broad Institute Genome Sequencing Center for Infectious Disease"/>
            <person name="Wu L."/>
            <person name="Ma J."/>
        </authorList>
    </citation>
    <scope>NUCLEOTIDE SEQUENCE [LARGE SCALE GENOMIC DNA]</scope>
    <source>
        <strain evidence="2">JCM 4565</strain>
    </source>
</reference>
<comment type="caution">
    <text evidence="1">The sequence shown here is derived from an EMBL/GenBank/DDBJ whole genome shotgun (WGS) entry which is preliminary data.</text>
</comment>
<evidence type="ECO:0000313" key="2">
    <source>
        <dbReference type="Proteomes" id="UP001500063"/>
    </source>
</evidence>
<sequence length="311" mass="33117">MLTTGGVIALDGNSFGVPAQPSIAEALAALPQVTRGAGFGADIDAAHEVMLAPDARQEHREAALLAWLEQARPCSYGRFVARVGHLSSTRRRKGLDLCWILEADLARGHEHVAAARAAWKRRAVKGESSAFLIVFSDRRLAFARPSRQLGEICRTLAGTYLSECAPFDYGTVYAEALPLRRADGSVSLFKAGTRLLYTGAHGGRWHERRIPGGVAISVNSPGHYAHSLGIRGITPGPGAASAPYRVDVLVPHGIVGDDAGHPREESSGALRLDCLTPREFSVSDPEHGWSSGLPIGDDAVLTNPWEPVGAV</sequence>
<keyword evidence="2" id="KW-1185">Reference proteome</keyword>
<dbReference type="EMBL" id="BAAABW010000029">
    <property type="protein sequence ID" value="GAA0373646.1"/>
    <property type="molecule type" value="Genomic_DNA"/>
</dbReference>
<evidence type="ECO:0000313" key="1">
    <source>
        <dbReference type="EMBL" id="GAA0373646.1"/>
    </source>
</evidence>
<name>A0ABP3HMZ7_9ACTN</name>
<protein>
    <submittedName>
        <fullName evidence="1">Uncharacterized protein</fullName>
    </submittedName>
</protein>